<proteinExistence type="predicted"/>
<feature type="domain" description="Distal membrane-arm assembly complex protein 1-like" evidence="2">
    <location>
        <begin position="18"/>
        <end position="64"/>
    </location>
</feature>
<evidence type="ECO:0000259" key="2">
    <source>
        <dbReference type="Pfam" id="PF15055"/>
    </source>
</evidence>
<keyword evidence="1" id="KW-0472">Membrane</keyword>
<keyword evidence="1" id="KW-1133">Transmembrane helix</keyword>
<accession>A0A6P8XKI5</accession>
<keyword evidence="1" id="KW-0812">Transmembrane</keyword>
<keyword evidence="3" id="KW-1185">Reference proteome</keyword>
<name>A0A6P8XKI5_DROAB</name>
<evidence type="ECO:0000256" key="1">
    <source>
        <dbReference type="SAM" id="Phobius"/>
    </source>
</evidence>
<dbReference type="RefSeq" id="XP_034113363.1">
    <property type="nucleotide sequence ID" value="XM_034257472.2"/>
</dbReference>
<evidence type="ECO:0000313" key="3">
    <source>
        <dbReference type="Proteomes" id="UP000515160"/>
    </source>
</evidence>
<protein>
    <submittedName>
        <fullName evidence="4">Uncharacterized protein LOC117573944</fullName>
    </submittedName>
</protein>
<evidence type="ECO:0000313" key="4">
    <source>
        <dbReference type="RefSeq" id="XP_034113363.1"/>
    </source>
</evidence>
<sequence length="99" mass="10715">MIGKLSAWYRDNVSEAADCVACRLISGFGMIGIGAFVLAQAKRRQAPWENYTMKSLAAVAGFLGVARLADASFLKAKVAPIEKQPTKPDGNHPFFRRGS</sequence>
<dbReference type="GeneID" id="117573944"/>
<dbReference type="InterPro" id="IPR028036">
    <property type="entry name" value="DMAC1-like_dom"/>
</dbReference>
<feature type="transmembrane region" description="Helical" evidence="1">
    <location>
        <begin position="20"/>
        <end position="39"/>
    </location>
</feature>
<dbReference type="Proteomes" id="UP000515160">
    <property type="component" value="Chromosome 2R"/>
</dbReference>
<organism evidence="3 4">
    <name type="scientific">Drosophila albomicans</name>
    <name type="common">Fruit fly</name>
    <dbReference type="NCBI Taxonomy" id="7291"/>
    <lineage>
        <taxon>Eukaryota</taxon>
        <taxon>Metazoa</taxon>
        <taxon>Ecdysozoa</taxon>
        <taxon>Arthropoda</taxon>
        <taxon>Hexapoda</taxon>
        <taxon>Insecta</taxon>
        <taxon>Pterygota</taxon>
        <taxon>Neoptera</taxon>
        <taxon>Endopterygota</taxon>
        <taxon>Diptera</taxon>
        <taxon>Brachycera</taxon>
        <taxon>Muscomorpha</taxon>
        <taxon>Ephydroidea</taxon>
        <taxon>Drosophilidae</taxon>
        <taxon>Drosophila</taxon>
    </lineage>
</organism>
<reference evidence="4" key="1">
    <citation type="submission" date="2025-08" db="UniProtKB">
        <authorList>
            <consortium name="RefSeq"/>
        </authorList>
    </citation>
    <scope>IDENTIFICATION</scope>
    <source>
        <strain evidence="4">15112-1751.03</strain>
        <tissue evidence="4">Whole Adult</tissue>
    </source>
</reference>
<dbReference type="AlphaFoldDB" id="A0A6P8XKI5"/>
<dbReference type="OrthoDB" id="6340866at2759"/>
<gene>
    <name evidence="4" type="primary">LOC117573944</name>
</gene>
<dbReference type="Pfam" id="PF15055">
    <property type="entry name" value="DMAC1_Dmo2"/>
    <property type="match status" value="1"/>
</dbReference>